<evidence type="ECO:0000256" key="8">
    <source>
        <dbReference type="SAM" id="Phobius"/>
    </source>
</evidence>
<keyword evidence="4" id="KW-0067">ATP-binding</keyword>
<comment type="caution">
    <text evidence="11">The sequence shown here is derived from an EMBL/GenBank/DDBJ whole genome shotgun (WGS) entry which is preliminary data.</text>
</comment>
<dbReference type="PROSITE" id="PS00211">
    <property type="entry name" value="ABC_TRANSPORTER_1"/>
    <property type="match status" value="2"/>
</dbReference>
<feature type="transmembrane region" description="Helical" evidence="8">
    <location>
        <begin position="187"/>
        <end position="204"/>
    </location>
</feature>
<dbReference type="InterPro" id="IPR017871">
    <property type="entry name" value="ABC_transporter-like_CS"/>
</dbReference>
<feature type="transmembrane region" description="Helical" evidence="8">
    <location>
        <begin position="300"/>
        <end position="317"/>
    </location>
</feature>
<dbReference type="InterPro" id="IPR014223">
    <property type="entry name" value="ABC_CydC/D"/>
</dbReference>
<evidence type="ECO:0000256" key="4">
    <source>
        <dbReference type="ARBA" id="ARBA00022840"/>
    </source>
</evidence>
<feature type="transmembrane region" description="Helical" evidence="8">
    <location>
        <begin position="271"/>
        <end position="294"/>
    </location>
</feature>
<gene>
    <name evidence="11" type="primary">cydC</name>
    <name evidence="11" type="ORF">ACFFFR_00505</name>
</gene>
<comment type="subcellular location">
    <subcellularLocation>
        <location evidence="1">Cell membrane</location>
        <topology evidence="1">Multi-pass membrane protein</topology>
    </subcellularLocation>
</comment>
<protein>
    <submittedName>
        <fullName evidence="11">Thiol reductant ABC exporter subunit CydC</fullName>
    </submittedName>
</protein>
<dbReference type="PANTHER" id="PTHR24221">
    <property type="entry name" value="ATP-BINDING CASSETTE SUB-FAMILY B"/>
    <property type="match status" value="1"/>
</dbReference>
<keyword evidence="12" id="KW-1185">Reference proteome</keyword>
<evidence type="ECO:0000256" key="5">
    <source>
        <dbReference type="ARBA" id="ARBA00022989"/>
    </source>
</evidence>
<feature type="transmembrane region" description="Helical" evidence="8">
    <location>
        <begin position="741"/>
        <end position="763"/>
    </location>
</feature>
<dbReference type="SUPFAM" id="SSF90123">
    <property type="entry name" value="ABC transporter transmembrane region"/>
    <property type="match status" value="2"/>
</dbReference>
<dbReference type="InterPro" id="IPR003593">
    <property type="entry name" value="AAA+_ATPase"/>
</dbReference>
<feature type="domain" description="ABC transmembrane type-1" evidence="10">
    <location>
        <begin position="627"/>
        <end position="903"/>
    </location>
</feature>
<dbReference type="Gene3D" id="3.40.50.300">
    <property type="entry name" value="P-loop containing nucleotide triphosphate hydrolases"/>
    <property type="match status" value="2"/>
</dbReference>
<dbReference type="PANTHER" id="PTHR24221:SF654">
    <property type="entry name" value="ATP-BINDING CASSETTE SUB-FAMILY B MEMBER 6"/>
    <property type="match status" value="1"/>
</dbReference>
<dbReference type="PROSITE" id="PS50893">
    <property type="entry name" value="ABC_TRANSPORTER_2"/>
    <property type="match status" value="2"/>
</dbReference>
<feature type="transmembrane region" description="Helical" evidence="8">
    <location>
        <begin position="660"/>
        <end position="680"/>
    </location>
</feature>
<dbReference type="Pfam" id="PF00664">
    <property type="entry name" value="ABC_membrane"/>
    <property type="match status" value="2"/>
</dbReference>
<feature type="domain" description="ABC transmembrane type-1" evidence="10">
    <location>
        <begin position="29"/>
        <end position="329"/>
    </location>
</feature>
<dbReference type="RefSeq" id="WP_377457254.1">
    <property type="nucleotide sequence ID" value="NZ_JBHLUB010000001.1"/>
</dbReference>
<dbReference type="PROSITE" id="PS50929">
    <property type="entry name" value="ABC_TM1F"/>
    <property type="match status" value="2"/>
</dbReference>
<evidence type="ECO:0000256" key="6">
    <source>
        <dbReference type="ARBA" id="ARBA00023136"/>
    </source>
</evidence>
<feature type="transmembrane region" description="Helical" evidence="8">
    <location>
        <begin position="769"/>
        <end position="788"/>
    </location>
</feature>
<feature type="transmembrane region" description="Helical" evidence="8">
    <location>
        <begin position="626"/>
        <end position="654"/>
    </location>
</feature>
<feature type="domain" description="ABC transporter" evidence="9">
    <location>
        <begin position="361"/>
        <end position="590"/>
    </location>
</feature>
<sequence>MSVDPKPKNRAVSPPEPPESSAGRRAIGIFALFAIIKAIGWILIAQAVAEAITPFAALAGKTDVPSLKALLAPHIEPFQQLPATANLDTALILGLVGAGLRGLAAWGTEVVANRIALGEKEHYRYRILKHRLTGSLPQRVGDESVLITRGLDGLDDYYKKYWPALVSAAIIPVILGFWILMADWVSALVLVLTIPLIPLFMILIGQHTEERVDEAAEGLARISQNLYELARGLPALVGLHRAGVHAKALRRVSERYRAATMKTLRSAFMSALALELIATLSVAVIAVFIGVRLVYGHMDLFAGIVVLVLAAEVYLPFRDIGSAYHASEDGLEALKRIRDQLNDPRPKTLQSTKPDSTNTEVGFSGLTVKYHGASVPVLSNADLQAPAGALTILASASGTGKSTILKLLAGVLGDELVDFSARTVQLPQDRLYLSQHPVFTEATVAAEMQLYTGSGTMAKSHITDALNLCSAEHLRHRELAQLSPGEQRRVALARVIARALSQLEAGHNVSIFLDEPTAHLDEVSAERIRVGLTRLIQRFPMISVVAASHDRKLHARADQLLDIDAAGKLTAMRVESEHDCPALQHIADDGTSTSTPRPLRKEVETSGTSQSLWGLLKYLPLRNWRFLGGVGLAAITVLAAAALAALSGWLIVQASYQPPVLYLLAIIVGVRFFGIGRAAFRYAERLATHRAILDWANDLRLTLWNALATNIRFWPTLTRRGGSLNLLIADVDELRDALPRVVVPIPAAVIAWVITTILLGLILPELVPIVAMAGLIGLFLVPLLIWWIERGTQRKLAEHRSWLVAESSQLLGGAAEVHANGLAEPLLERFAQAEAAQQRHLKRRALFAGIGQGSAVFITAATAIISVLMALEAGLEAPMVALLGFLLLSLAEPFGQTVEATHEASVLAVQLQKLAPLLEEKDPSVVTGHTELLQHPVSADVLVSGLQTQSVAAQYPGTVEPVFADLDFSVEAGELTVVTGPSGSGKSTLLAVLLGFLPPAAGRYLIKTTAGTDQLELAQAFERIAWCPQEAYLFNSTLAGNLALARDRDEAPSQEQMIAVLEQVGLGPWFATTSEGLDTSIGAGGAYLSGGQRQRLALARALLADADVLLLDEPTAHLGEDEAAELVADLHELKRERSLVIVTHQMDYVAQADRHVQL</sequence>
<dbReference type="InterPro" id="IPR036640">
    <property type="entry name" value="ABC1_TM_sf"/>
</dbReference>
<dbReference type="InterPro" id="IPR011527">
    <property type="entry name" value="ABC1_TM_dom"/>
</dbReference>
<feature type="transmembrane region" description="Helical" evidence="8">
    <location>
        <begin position="161"/>
        <end position="181"/>
    </location>
</feature>
<dbReference type="CDD" id="cd18584">
    <property type="entry name" value="ABC_6TM_AarD_CydD"/>
    <property type="match status" value="1"/>
</dbReference>
<keyword evidence="5 8" id="KW-1133">Transmembrane helix</keyword>
<keyword evidence="3" id="KW-0547">Nucleotide-binding</keyword>
<feature type="transmembrane region" description="Helical" evidence="8">
    <location>
        <begin position="26"/>
        <end position="44"/>
    </location>
</feature>
<evidence type="ECO:0000256" key="2">
    <source>
        <dbReference type="ARBA" id="ARBA00022692"/>
    </source>
</evidence>
<evidence type="ECO:0000259" key="10">
    <source>
        <dbReference type="PROSITE" id="PS50929"/>
    </source>
</evidence>
<feature type="region of interest" description="Disordered" evidence="7">
    <location>
        <begin position="1"/>
        <end position="21"/>
    </location>
</feature>
<evidence type="ECO:0000256" key="7">
    <source>
        <dbReference type="SAM" id="MobiDB-lite"/>
    </source>
</evidence>
<feature type="transmembrane region" description="Helical" evidence="8">
    <location>
        <begin position="845"/>
        <end position="871"/>
    </location>
</feature>
<dbReference type="Proteomes" id="UP001589862">
    <property type="component" value="Unassembled WGS sequence"/>
</dbReference>
<accession>A0ABV6P6W7</accession>
<dbReference type="SMART" id="SM00382">
    <property type="entry name" value="AAA"/>
    <property type="match status" value="2"/>
</dbReference>
<dbReference type="InterPro" id="IPR039421">
    <property type="entry name" value="Type_1_exporter"/>
</dbReference>
<dbReference type="InterPro" id="IPR003439">
    <property type="entry name" value="ABC_transporter-like_ATP-bd"/>
</dbReference>
<dbReference type="Gene3D" id="1.20.1560.10">
    <property type="entry name" value="ABC transporter type 1, transmembrane domain"/>
    <property type="match status" value="2"/>
</dbReference>
<evidence type="ECO:0000313" key="12">
    <source>
        <dbReference type="Proteomes" id="UP001589862"/>
    </source>
</evidence>
<dbReference type="Pfam" id="PF00005">
    <property type="entry name" value="ABC_tran"/>
    <property type="match status" value="2"/>
</dbReference>
<proteinExistence type="predicted"/>
<evidence type="ECO:0000259" key="9">
    <source>
        <dbReference type="PROSITE" id="PS50893"/>
    </source>
</evidence>
<dbReference type="EMBL" id="JBHLUB010000001">
    <property type="protein sequence ID" value="MFC0580872.1"/>
    <property type="molecule type" value="Genomic_DNA"/>
</dbReference>
<name>A0ABV6P6W7_9MICC</name>
<keyword evidence="2 8" id="KW-0812">Transmembrane</keyword>
<dbReference type="InterPro" id="IPR027417">
    <property type="entry name" value="P-loop_NTPase"/>
</dbReference>
<reference evidence="11 12" key="1">
    <citation type="submission" date="2024-09" db="EMBL/GenBank/DDBJ databases">
        <authorList>
            <person name="Sun Q."/>
            <person name="Mori K."/>
        </authorList>
    </citation>
    <scope>NUCLEOTIDE SEQUENCE [LARGE SCALE GENOMIC DNA]</scope>
    <source>
        <strain evidence="11 12">NCAIM B.02604</strain>
    </source>
</reference>
<organism evidence="11 12">
    <name type="scientific">Micrococcoides hystricis</name>
    <dbReference type="NCBI Taxonomy" id="1572761"/>
    <lineage>
        <taxon>Bacteria</taxon>
        <taxon>Bacillati</taxon>
        <taxon>Actinomycetota</taxon>
        <taxon>Actinomycetes</taxon>
        <taxon>Micrococcales</taxon>
        <taxon>Micrococcaceae</taxon>
        <taxon>Micrococcoides</taxon>
    </lineage>
</organism>
<dbReference type="SUPFAM" id="SSF52540">
    <property type="entry name" value="P-loop containing nucleoside triphosphate hydrolases"/>
    <property type="match status" value="2"/>
</dbReference>
<keyword evidence="6 8" id="KW-0472">Membrane</keyword>
<evidence type="ECO:0000256" key="3">
    <source>
        <dbReference type="ARBA" id="ARBA00022741"/>
    </source>
</evidence>
<feature type="domain" description="ABC transporter" evidence="9">
    <location>
        <begin position="946"/>
        <end position="1158"/>
    </location>
</feature>
<evidence type="ECO:0000256" key="1">
    <source>
        <dbReference type="ARBA" id="ARBA00004651"/>
    </source>
</evidence>
<evidence type="ECO:0000313" key="11">
    <source>
        <dbReference type="EMBL" id="MFC0580872.1"/>
    </source>
</evidence>
<dbReference type="NCBIfam" id="TIGR02868">
    <property type="entry name" value="CydC"/>
    <property type="match status" value="1"/>
</dbReference>